<evidence type="ECO:0000256" key="1">
    <source>
        <dbReference type="SAM" id="Phobius"/>
    </source>
</evidence>
<proteinExistence type="predicted"/>
<evidence type="ECO:0000313" key="3">
    <source>
        <dbReference type="Proteomes" id="UP000076079"/>
    </source>
</evidence>
<sequence>MTETRRSDERLADVFRAIEDSSAVAVSDSDRERIWLAISGELPPEERRALVDQMATTPAYAEAWRVAHEMWRASQGTAAEAADTPVRHYPRRWTAPWVAAAAVLLVGTTIGLVSLREQQSVDKFRSSPGYVIESRVPDAGALPREAFRLQWAAGPEGSRYRVRVTTEDLVVLATAADLAAAEFSVAATQLSELPPGTTVLWQVDAYLPDGERVTSRTFVTHVR</sequence>
<feature type="transmembrane region" description="Helical" evidence="1">
    <location>
        <begin position="95"/>
        <end position="115"/>
    </location>
</feature>
<name>A0A143PKJ2_LUTPR</name>
<protein>
    <submittedName>
        <fullName evidence="2">Uncharacterized protein</fullName>
    </submittedName>
</protein>
<organism evidence="2 3">
    <name type="scientific">Luteitalea pratensis</name>
    <dbReference type="NCBI Taxonomy" id="1855912"/>
    <lineage>
        <taxon>Bacteria</taxon>
        <taxon>Pseudomonadati</taxon>
        <taxon>Acidobacteriota</taxon>
        <taxon>Vicinamibacteria</taxon>
        <taxon>Vicinamibacterales</taxon>
        <taxon>Vicinamibacteraceae</taxon>
        <taxon>Luteitalea</taxon>
    </lineage>
</organism>
<dbReference type="Proteomes" id="UP000076079">
    <property type="component" value="Chromosome"/>
</dbReference>
<evidence type="ECO:0000313" key="2">
    <source>
        <dbReference type="EMBL" id="AMY09085.1"/>
    </source>
</evidence>
<keyword evidence="1" id="KW-0812">Transmembrane</keyword>
<gene>
    <name evidence="2" type="ORF">LuPra_02296</name>
</gene>
<keyword evidence="1" id="KW-1133">Transmembrane helix</keyword>
<dbReference type="KEGG" id="abac:LuPra_02296"/>
<dbReference type="EMBL" id="CP015136">
    <property type="protein sequence ID" value="AMY09085.1"/>
    <property type="molecule type" value="Genomic_DNA"/>
</dbReference>
<keyword evidence="3" id="KW-1185">Reference proteome</keyword>
<reference evidence="2 3" key="1">
    <citation type="journal article" date="2016" name="Genome Announc.">
        <title>First Complete Genome Sequence of a Subdivision 6 Acidobacterium Strain.</title>
        <authorList>
            <person name="Huang S."/>
            <person name="Vieira S."/>
            <person name="Bunk B."/>
            <person name="Riedel T."/>
            <person name="Sproer C."/>
            <person name="Overmann J."/>
        </authorList>
    </citation>
    <scope>NUCLEOTIDE SEQUENCE [LARGE SCALE GENOMIC DNA]</scope>
    <source>
        <strain evidence="3">DSM 100886 HEG_-6_39</strain>
    </source>
</reference>
<accession>A0A143PKJ2</accession>
<dbReference type="RefSeq" id="WP_110170866.1">
    <property type="nucleotide sequence ID" value="NZ_CP015136.1"/>
</dbReference>
<dbReference type="AlphaFoldDB" id="A0A143PKJ2"/>
<dbReference type="OrthoDB" id="5506456at2"/>
<dbReference type="STRING" id="1855912.LuPra_02296"/>
<keyword evidence="1" id="KW-0472">Membrane</keyword>
<reference evidence="3" key="2">
    <citation type="submission" date="2016-04" db="EMBL/GenBank/DDBJ databases">
        <title>First Complete Genome Sequence of a Subdivision 6 Acidobacterium.</title>
        <authorList>
            <person name="Huang S."/>
            <person name="Vieira S."/>
            <person name="Bunk B."/>
            <person name="Riedel T."/>
            <person name="Sproeer C."/>
            <person name="Overmann J."/>
        </authorList>
    </citation>
    <scope>NUCLEOTIDE SEQUENCE [LARGE SCALE GENOMIC DNA]</scope>
    <source>
        <strain evidence="3">DSM 100886 HEG_-6_39</strain>
    </source>
</reference>